<protein>
    <recommendedName>
        <fullName evidence="1">C-type lectin domain-containing protein</fullName>
    </recommendedName>
</protein>
<accession>A0AAV5UKL8</accession>
<name>A0AAV5UKL8_9BILA</name>
<dbReference type="PROSITE" id="PS50041">
    <property type="entry name" value="C_TYPE_LECTIN_2"/>
    <property type="match status" value="1"/>
</dbReference>
<evidence type="ECO:0000259" key="1">
    <source>
        <dbReference type="PROSITE" id="PS50041"/>
    </source>
</evidence>
<dbReference type="SMART" id="SM00034">
    <property type="entry name" value="CLECT"/>
    <property type="match status" value="1"/>
</dbReference>
<proteinExistence type="predicted"/>
<sequence length="121" mass="13217">SANCFCPSGLTPYVVPNSKGRDLPMGCYGGSATPTVYDDASQKCRAQGGFVATVHDSDKNFFLLSIFPPKNPHWLGLKRYGSQFVWSDGSNDGYTWWAPSNPIDGLNCVYAQHTVGFNTGW</sequence>
<reference evidence="2" key="1">
    <citation type="submission" date="2023-10" db="EMBL/GenBank/DDBJ databases">
        <title>Genome assembly of Pristionchus species.</title>
        <authorList>
            <person name="Yoshida K."/>
            <person name="Sommer R.J."/>
        </authorList>
    </citation>
    <scope>NUCLEOTIDE SEQUENCE</scope>
    <source>
        <strain evidence="2">RS0144</strain>
    </source>
</reference>
<dbReference type="AlphaFoldDB" id="A0AAV5UKL8"/>
<dbReference type="Gene3D" id="3.10.100.10">
    <property type="entry name" value="Mannose-Binding Protein A, subunit A"/>
    <property type="match status" value="1"/>
</dbReference>
<feature type="non-terminal residue" evidence="2">
    <location>
        <position position="1"/>
    </location>
</feature>
<evidence type="ECO:0000313" key="2">
    <source>
        <dbReference type="EMBL" id="GMT06480.1"/>
    </source>
</evidence>
<keyword evidence="3" id="KW-1185">Reference proteome</keyword>
<evidence type="ECO:0000313" key="3">
    <source>
        <dbReference type="Proteomes" id="UP001432027"/>
    </source>
</evidence>
<dbReference type="Pfam" id="PF00059">
    <property type="entry name" value="Lectin_C"/>
    <property type="match status" value="1"/>
</dbReference>
<dbReference type="CDD" id="cd00037">
    <property type="entry name" value="CLECT"/>
    <property type="match status" value="1"/>
</dbReference>
<dbReference type="InterPro" id="IPR016187">
    <property type="entry name" value="CTDL_fold"/>
</dbReference>
<dbReference type="EMBL" id="BTSX01000006">
    <property type="protein sequence ID" value="GMT06480.1"/>
    <property type="molecule type" value="Genomic_DNA"/>
</dbReference>
<dbReference type="SUPFAM" id="SSF56436">
    <property type="entry name" value="C-type lectin-like"/>
    <property type="match status" value="1"/>
</dbReference>
<dbReference type="PANTHER" id="PTHR31024:SF3">
    <property type="entry name" value="C-TYPE LECTIN-RELATED"/>
    <property type="match status" value="1"/>
</dbReference>
<gene>
    <name evidence="2" type="ORF">PENTCL1PPCAC_28654</name>
</gene>
<organism evidence="2 3">
    <name type="scientific">Pristionchus entomophagus</name>
    <dbReference type="NCBI Taxonomy" id="358040"/>
    <lineage>
        <taxon>Eukaryota</taxon>
        <taxon>Metazoa</taxon>
        <taxon>Ecdysozoa</taxon>
        <taxon>Nematoda</taxon>
        <taxon>Chromadorea</taxon>
        <taxon>Rhabditida</taxon>
        <taxon>Rhabditina</taxon>
        <taxon>Diplogasteromorpha</taxon>
        <taxon>Diplogasteroidea</taxon>
        <taxon>Neodiplogasteridae</taxon>
        <taxon>Pristionchus</taxon>
    </lineage>
</organism>
<dbReference type="PANTHER" id="PTHR31024">
    <property type="entry name" value="C-TYPE LECTIN"/>
    <property type="match status" value="1"/>
</dbReference>
<dbReference type="InterPro" id="IPR001304">
    <property type="entry name" value="C-type_lectin-like"/>
</dbReference>
<dbReference type="Proteomes" id="UP001432027">
    <property type="component" value="Unassembled WGS sequence"/>
</dbReference>
<feature type="non-terminal residue" evidence="2">
    <location>
        <position position="121"/>
    </location>
</feature>
<comment type="caution">
    <text evidence="2">The sequence shown here is derived from an EMBL/GenBank/DDBJ whole genome shotgun (WGS) entry which is preliminary data.</text>
</comment>
<feature type="domain" description="C-type lectin" evidence="1">
    <location>
        <begin position="23"/>
        <end position="121"/>
    </location>
</feature>
<dbReference type="InterPro" id="IPR016186">
    <property type="entry name" value="C-type_lectin-like/link_sf"/>
</dbReference>